<name>A0A1G9K2D9_9ACTN</name>
<dbReference type="AlphaFoldDB" id="A0A1G9K2D9"/>
<evidence type="ECO:0000313" key="1">
    <source>
        <dbReference type="EMBL" id="SDL43997.1"/>
    </source>
</evidence>
<sequence length="58" mass="6576">MAVMTGGERLLDELRIPDGRRHELWERAERLRIGVDHARAVRAALADQRARRASGGRT</sequence>
<dbReference type="STRING" id="417292.SAMN05421806_1436"/>
<protein>
    <submittedName>
        <fullName evidence="1">Uncharacterized protein</fullName>
    </submittedName>
</protein>
<organism evidence="1 2">
    <name type="scientific">Streptomyces indicus</name>
    <dbReference type="NCBI Taxonomy" id="417292"/>
    <lineage>
        <taxon>Bacteria</taxon>
        <taxon>Bacillati</taxon>
        <taxon>Actinomycetota</taxon>
        <taxon>Actinomycetes</taxon>
        <taxon>Kitasatosporales</taxon>
        <taxon>Streptomycetaceae</taxon>
        <taxon>Streptomyces</taxon>
    </lineage>
</organism>
<proteinExistence type="predicted"/>
<reference evidence="1 2" key="1">
    <citation type="submission" date="2016-10" db="EMBL/GenBank/DDBJ databases">
        <authorList>
            <person name="de Groot N.N."/>
        </authorList>
    </citation>
    <scope>NUCLEOTIDE SEQUENCE [LARGE SCALE GENOMIC DNA]</scope>
    <source>
        <strain evidence="1 2">CGMCC 4.5727</strain>
    </source>
</reference>
<gene>
    <name evidence="1" type="ORF">SAMN05421806_1436</name>
</gene>
<keyword evidence="2" id="KW-1185">Reference proteome</keyword>
<dbReference type="EMBL" id="FNFF01000043">
    <property type="protein sequence ID" value="SDL43997.1"/>
    <property type="molecule type" value="Genomic_DNA"/>
</dbReference>
<dbReference type="RefSeq" id="WP_176954036.1">
    <property type="nucleotide sequence ID" value="NZ_FNFF01000043.1"/>
</dbReference>
<dbReference type="Proteomes" id="UP000199155">
    <property type="component" value="Unassembled WGS sequence"/>
</dbReference>
<accession>A0A1G9K2D9</accession>
<evidence type="ECO:0000313" key="2">
    <source>
        <dbReference type="Proteomes" id="UP000199155"/>
    </source>
</evidence>